<dbReference type="InParanoid" id="A0A7J8C8V6"/>
<keyword evidence="4" id="KW-0677">Repeat</keyword>
<dbReference type="GO" id="GO:0008270">
    <property type="term" value="F:zinc ion binding"/>
    <property type="evidence" value="ECO:0007669"/>
    <property type="project" value="UniProtKB-KW"/>
</dbReference>
<dbReference type="InterPro" id="IPR013087">
    <property type="entry name" value="Znf_C2H2_type"/>
</dbReference>
<keyword evidence="12" id="KW-1185">Reference proteome</keyword>
<dbReference type="PROSITE" id="PS50157">
    <property type="entry name" value="ZINC_FINGER_C2H2_2"/>
    <property type="match status" value="2"/>
</dbReference>
<accession>A0A7J8C8V6</accession>
<dbReference type="PANTHER" id="PTHR23226">
    <property type="entry name" value="ZINC FINGER AND SCAN DOMAIN-CONTAINING"/>
    <property type="match status" value="1"/>
</dbReference>
<protein>
    <recommendedName>
        <fullName evidence="10">C2H2-type domain-containing protein</fullName>
    </recommendedName>
</protein>
<comment type="caution">
    <text evidence="11">The sequence shown here is derived from an EMBL/GenBank/DDBJ whole genome shotgun (WGS) entry which is preliminary data.</text>
</comment>
<dbReference type="PANTHER" id="PTHR23226:SF85">
    <property type="entry name" value="ZINC FINGER PROTEIN 397"/>
    <property type="match status" value="1"/>
</dbReference>
<evidence type="ECO:0000256" key="3">
    <source>
        <dbReference type="ARBA" id="ARBA00022723"/>
    </source>
</evidence>
<evidence type="ECO:0000256" key="4">
    <source>
        <dbReference type="ARBA" id="ARBA00022737"/>
    </source>
</evidence>
<evidence type="ECO:0000256" key="1">
    <source>
        <dbReference type="ARBA" id="ARBA00004123"/>
    </source>
</evidence>
<evidence type="ECO:0000256" key="7">
    <source>
        <dbReference type="ARBA" id="ARBA00023125"/>
    </source>
</evidence>
<dbReference type="EMBL" id="JACASF010000021">
    <property type="protein sequence ID" value="KAF6407325.1"/>
    <property type="molecule type" value="Genomic_DNA"/>
</dbReference>
<dbReference type="Pfam" id="PF13465">
    <property type="entry name" value="zf-H2C2_2"/>
    <property type="match status" value="1"/>
</dbReference>
<dbReference type="SUPFAM" id="SSF57667">
    <property type="entry name" value="beta-beta-alpha zinc fingers"/>
    <property type="match status" value="1"/>
</dbReference>
<feature type="domain" description="C2H2-type" evidence="10">
    <location>
        <begin position="61"/>
        <end position="88"/>
    </location>
</feature>
<evidence type="ECO:0000313" key="11">
    <source>
        <dbReference type="EMBL" id="KAF6407325.1"/>
    </source>
</evidence>
<evidence type="ECO:0000259" key="10">
    <source>
        <dbReference type="PROSITE" id="PS50157"/>
    </source>
</evidence>
<name>A0A7J8C8V6_MOLMO</name>
<keyword evidence="7" id="KW-0238">DNA-binding</keyword>
<comment type="subcellular location">
    <subcellularLocation>
        <location evidence="1">Nucleus</location>
    </subcellularLocation>
</comment>
<keyword evidence="5 9" id="KW-0863">Zinc-finger</keyword>
<dbReference type="SMART" id="SM00355">
    <property type="entry name" value="ZnF_C2H2"/>
    <property type="match status" value="2"/>
</dbReference>
<evidence type="ECO:0000256" key="6">
    <source>
        <dbReference type="ARBA" id="ARBA00022833"/>
    </source>
</evidence>
<dbReference type="AlphaFoldDB" id="A0A7J8C8V6"/>
<dbReference type="GO" id="GO:0000978">
    <property type="term" value="F:RNA polymerase II cis-regulatory region sequence-specific DNA binding"/>
    <property type="evidence" value="ECO:0007669"/>
    <property type="project" value="TreeGrafter"/>
</dbReference>
<evidence type="ECO:0000256" key="5">
    <source>
        <dbReference type="ARBA" id="ARBA00022771"/>
    </source>
</evidence>
<evidence type="ECO:0000256" key="9">
    <source>
        <dbReference type="PROSITE-ProRule" id="PRU00042"/>
    </source>
</evidence>
<keyword evidence="6" id="KW-0862">Zinc</keyword>
<dbReference type="InterPro" id="IPR036236">
    <property type="entry name" value="Znf_C2H2_sf"/>
</dbReference>
<dbReference type="FunFam" id="3.30.160.60:FF:000794">
    <property type="entry name" value="zinc finger protein 2 isoform X2"/>
    <property type="match status" value="2"/>
</dbReference>
<dbReference type="PROSITE" id="PS00028">
    <property type="entry name" value="ZINC_FINGER_C2H2_1"/>
    <property type="match status" value="2"/>
</dbReference>
<dbReference type="GO" id="GO:0005634">
    <property type="term" value="C:nucleus"/>
    <property type="evidence" value="ECO:0007669"/>
    <property type="project" value="UniProtKB-SubCell"/>
</dbReference>
<organism evidence="11 12">
    <name type="scientific">Molossus molossus</name>
    <name type="common">Pallas' mastiff bat</name>
    <name type="synonym">Vespertilio molossus</name>
    <dbReference type="NCBI Taxonomy" id="27622"/>
    <lineage>
        <taxon>Eukaryota</taxon>
        <taxon>Metazoa</taxon>
        <taxon>Chordata</taxon>
        <taxon>Craniata</taxon>
        <taxon>Vertebrata</taxon>
        <taxon>Euteleostomi</taxon>
        <taxon>Mammalia</taxon>
        <taxon>Eutheria</taxon>
        <taxon>Laurasiatheria</taxon>
        <taxon>Chiroptera</taxon>
        <taxon>Yangochiroptera</taxon>
        <taxon>Molossidae</taxon>
        <taxon>Molossus</taxon>
    </lineage>
</organism>
<proteinExistence type="inferred from homology"/>
<gene>
    <name evidence="11" type="ORF">HJG59_009953</name>
</gene>
<dbReference type="Gene3D" id="3.30.160.60">
    <property type="entry name" value="Classic Zinc Finger"/>
    <property type="match status" value="3"/>
</dbReference>
<evidence type="ECO:0000313" key="12">
    <source>
        <dbReference type="Proteomes" id="UP000550707"/>
    </source>
</evidence>
<keyword evidence="8" id="KW-0539">Nucleus</keyword>
<sequence>MQGNPSNVRNVGDASSFFPTILDTRIHTGEKPYPCAECGKFFNGNSSLIRHQRIHTGEKPYPCEECGRAFNDSANLIRHQRIHSGNRPYLCQECGNGFPVVLSWLYIRESTPGRNLTSVMSVEKLLLLSQH</sequence>
<feature type="domain" description="C2H2-type" evidence="10">
    <location>
        <begin position="33"/>
        <end position="60"/>
    </location>
</feature>
<dbReference type="GO" id="GO:0000981">
    <property type="term" value="F:DNA-binding transcription factor activity, RNA polymerase II-specific"/>
    <property type="evidence" value="ECO:0007669"/>
    <property type="project" value="TreeGrafter"/>
</dbReference>
<reference evidence="11 12" key="1">
    <citation type="journal article" date="2020" name="Nature">
        <title>Six reference-quality genomes reveal evolution of bat adaptations.</title>
        <authorList>
            <person name="Jebb D."/>
            <person name="Huang Z."/>
            <person name="Pippel M."/>
            <person name="Hughes G.M."/>
            <person name="Lavrichenko K."/>
            <person name="Devanna P."/>
            <person name="Winkler S."/>
            <person name="Jermiin L.S."/>
            <person name="Skirmuntt E.C."/>
            <person name="Katzourakis A."/>
            <person name="Burkitt-Gray L."/>
            <person name="Ray D.A."/>
            <person name="Sullivan K.A.M."/>
            <person name="Roscito J.G."/>
            <person name="Kirilenko B.M."/>
            <person name="Davalos L.M."/>
            <person name="Corthals A.P."/>
            <person name="Power M.L."/>
            <person name="Jones G."/>
            <person name="Ransome R.D."/>
            <person name="Dechmann D.K.N."/>
            <person name="Locatelli A.G."/>
            <person name="Puechmaille S.J."/>
            <person name="Fedrigo O."/>
            <person name="Jarvis E.D."/>
            <person name="Hiller M."/>
            <person name="Vernes S.C."/>
            <person name="Myers E.W."/>
            <person name="Teeling E.C."/>
        </authorList>
    </citation>
    <scope>NUCLEOTIDE SEQUENCE [LARGE SCALE GENOMIC DNA]</scope>
    <source>
        <strain evidence="11">MMolMol1</strain>
        <tissue evidence="11">Muscle</tissue>
    </source>
</reference>
<keyword evidence="3" id="KW-0479">Metal-binding</keyword>
<dbReference type="Proteomes" id="UP000550707">
    <property type="component" value="Unassembled WGS sequence"/>
</dbReference>
<evidence type="ECO:0000256" key="8">
    <source>
        <dbReference type="ARBA" id="ARBA00023242"/>
    </source>
</evidence>
<comment type="similarity">
    <text evidence="2">Belongs to the krueppel C2H2-type zinc-finger protein family.</text>
</comment>
<evidence type="ECO:0000256" key="2">
    <source>
        <dbReference type="ARBA" id="ARBA00006991"/>
    </source>
</evidence>